<evidence type="ECO:0000256" key="5">
    <source>
        <dbReference type="PROSITE-ProRule" id="PRU01191"/>
    </source>
</evidence>
<proteinExistence type="inferred from homology"/>
<evidence type="ECO:0000313" key="7">
    <source>
        <dbReference type="Proteomes" id="UP001054821"/>
    </source>
</evidence>
<keyword evidence="7" id="KW-1185">Reference proteome</keyword>
<comment type="caution">
    <text evidence="6">The sequence shown here is derived from an EMBL/GenBank/DDBJ whole genome shotgun (WGS) entry which is preliminary data.</text>
</comment>
<feature type="region of interest" description="SAW" evidence="5">
    <location>
        <begin position="161"/>
        <end position="214"/>
    </location>
</feature>
<evidence type="ECO:0000256" key="3">
    <source>
        <dbReference type="ARBA" id="ARBA00023163"/>
    </source>
</evidence>
<reference evidence="6 7" key="1">
    <citation type="journal article" date="2022" name="G3 (Bethesda)">
        <title>Whole-genome sequence and methylome profiling of the almond [Prunus dulcis (Mill.) D.A. Webb] cultivar 'Nonpareil'.</title>
        <authorList>
            <person name="D'Amico-Willman K.M."/>
            <person name="Ouma W.Z."/>
            <person name="Meulia T."/>
            <person name="Sideli G.M."/>
            <person name="Gradziel T.M."/>
            <person name="Fresnedo-Ramirez J."/>
        </authorList>
    </citation>
    <scope>NUCLEOTIDE SEQUENCE [LARGE SCALE GENOMIC DNA]</scope>
    <source>
        <strain evidence="6">Clone GOH B32 T37-40</strain>
    </source>
</reference>
<comment type="subcellular location">
    <subcellularLocation>
        <location evidence="1">Nucleus</location>
    </subcellularLocation>
</comment>
<evidence type="ECO:0000256" key="4">
    <source>
        <dbReference type="ARBA" id="ARBA00023242"/>
    </source>
</evidence>
<evidence type="ECO:0000256" key="1">
    <source>
        <dbReference type="ARBA" id="ARBA00004123"/>
    </source>
</evidence>
<comment type="similarity">
    <text evidence="5">Belongs to the GRAS family.</text>
</comment>
<protein>
    <submittedName>
        <fullName evidence="6">Uncharacterized protein</fullName>
    </submittedName>
</protein>
<dbReference type="Proteomes" id="UP001054821">
    <property type="component" value="Chromosome 4"/>
</dbReference>
<organism evidence="6 7">
    <name type="scientific">Prunus dulcis</name>
    <name type="common">Almond</name>
    <name type="synonym">Amygdalus dulcis</name>
    <dbReference type="NCBI Taxonomy" id="3755"/>
    <lineage>
        <taxon>Eukaryota</taxon>
        <taxon>Viridiplantae</taxon>
        <taxon>Streptophyta</taxon>
        <taxon>Embryophyta</taxon>
        <taxon>Tracheophyta</taxon>
        <taxon>Spermatophyta</taxon>
        <taxon>Magnoliopsida</taxon>
        <taxon>eudicotyledons</taxon>
        <taxon>Gunneridae</taxon>
        <taxon>Pentapetalae</taxon>
        <taxon>rosids</taxon>
        <taxon>fabids</taxon>
        <taxon>Rosales</taxon>
        <taxon>Rosaceae</taxon>
        <taxon>Amygdaloideae</taxon>
        <taxon>Amygdaleae</taxon>
        <taxon>Prunus</taxon>
    </lineage>
</organism>
<keyword evidence="3" id="KW-0804">Transcription</keyword>
<keyword evidence="4" id="KW-0539">Nucleus</keyword>
<dbReference type="PANTHER" id="PTHR31636">
    <property type="entry name" value="OSJNBA0084A10.13 PROTEIN-RELATED"/>
    <property type="match status" value="1"/>
</dbReference>
<keyword evidence="2" id="KW-0805">Transcription regulation</keyword>
<evidence type="ECO:0000256" key="2">
    <source>
        <dbReference type="ARBA" id="ARBA00023015"/>
    </source>
</evidence>
<gene>
    <name evidence="6" type="ORF">L3X38_023664</name>
</gene>
<sequence>MQFESFRDFLSGITLHDRGDGLEAAARQLKAISEKFNIPVEFNGVPVFASDVTQDMLDVRPGEALAVKFPLHLHHTPDESVDENNPRDGLLRMVKSLSPKVTTLVEQESNTNTPFFNRFVETLEYYLAMFESIDVTLPRNNKERINVEQHCLARDMVNIISCEGKETVSMKIVLSFPRYVGCQYLLLEVLAQHIQTRIFEERLDRYEEPDLGKS</sequence>
<feature type="region of interest" description="Leucine repeat II (LRII)" evidence="5">
    <location>
        <begin position="24"/>
        <end position="56"/>
    </location>
</feature>
<dbReference type="Pfam" id="PF03514">
    <property type="entry name" value="GRAS"/>
    <property type="match status" value="1"/>
</dbReference>
<accession>A0AAD4Z694</accession>
<dbReference type="InterPro" id="IPR005202">
    <property type="entry name" value="TF_GRAS"/>
</dbReference>
<dbReference type="GO" id="GO:0005634">
    <property type="term" value="C:nucleus"/>
    <property type="evidence" value="ECO:0007669"/>
    <property type="project" value="UniProtKB-SubCell"/>
</dbReference>
<comment type="caution">
    <text evidence="5">Lacks conserved residue(s) required for the propagation of feature annotation.</text>
</comment>
<dbReference type="PROSITE" id="PS50985">
    <property type="entry name" value="GRAS"/>
    <property type="match status" value="1"/>
</dbReference>
<dbReference type="EMBL" id="JAJFAZ020000004">
    <property type="protein sequence ID" value="KAI5333533.1"/>
    <property type="molecule type" value="Genomic_DNA"/>
</dbReference>
<dbReference type="AlphaFoldDB" id="A0AAD4Z694"/>
<name>A0AAD4Z694_PRUDU</name>
<evidence type="ECO:0000313" key="6">
    <source>
        <dbReference type="EMBL" id="KAI5333533.1"/>
    </source>
</evidence>